<keyword evidence="5" id="KW-1185">Reference proteome</keyword>
<proteinExistence type="inferred from homology"/>
<name>A0A0V1B190_TRISP</name>
<organism evidence="4 5">
    <name type="scientific">Trichinella spiralis</name>
    <name type="common">Trichina worm</name>
    <dbReference type="NCBI Taxonomy" id="6334"/>
    <lineage>
        <taxon>Eukaryota</taxon>
        <taxon>Metazoa</taxon>
        <taxon>Ecdysozoa</taxon>
        <taxon>Nematoda</taxon>
        <taxon>Enoplea</taxon>
        <taxon>Dorylaimia</taxon>
        <taxon>Trichinellida</taxon>
        <taxon>Trichinellidae</taxon>
        <taxon>Trichinella</taxon>
    </lineage>
</organism>
<dbReference type="InterPro" id="IPR009050">
    <property type="entry name" value="Globin-like_sf"/>
</dbReference>
<dbReference type="CDD" id="cd01040">
    <property type="entry name" value="Mb-like"/>
    <property type="match status" value="1"/>
</dbReference>
<keyword evidence="1" id="KW-0813">Transport</keyword>
<evidence type="ECO:0000256" key="1">
    <source>
        <dbReference type="RuleBase" id="RU000356"/>
    </source>
</evidence>
<feature type="compositionally biased region" description="Basic residues" evidence="2">
    <location>
        <begin position="12"/>
        <end position="24"/>
    </location>
</feature>
<evidence type="ECO:0000313" key="5">
    <source>
        <dbReference type="Proteomes" id="UP000054776"/>
    </source>
</evidence>
<comment type="caution">
    <text evidence="4">The sequence shown here is derived from an EMBL/GenBank/DDBJ whole genome shotgun (WGS) entry which is preliminary data.</text>
</comment>
<evidence type="ECO:0000256" key="2">
    <source>
        <dbReference type="SAM" id="MobiDB-lite"/>
    </source>
</evidence>
<keyword evidence="1" id="KW-0561">Oxygen transport</keyword>
<dbReference type="Pfam" id="PF00042">
    <property type="entry name" value="Globin"/>
    <property type="match status" value="1"/>
</dbReference>
<protein>
    <recommendedName>
        <fullName evidence="3">Globin domain-containing protein</fullName>
    </recommendedName>
</protein>
<comment type="similarity">
    <text evidence="1">Belongs to the globin family.</text>
</comment>
<dbReference type="InParanoid" id="A0A0V1B190"/>
<dbReference type="AlphaFoldDB" id="A0A0V1B190"/>
<feature type="domain" description="Globin" evidence="3">
    <location>
        <begin position="89"/>
        <end position="241"/>
    </location>
</feature>
<dbReference type="InterPro" id="IPR044399">
    <property type="entry name" value="Mb-like_M"/>
</dbReference>
<dbReference type="PROSITE" id="PS01033">
    <property type="entry name" value="GLOBIN"/>
    <property type="match status" value="1"/>
</dbReference>
<dbReference type="OrthoDB" id="5914987at2759"/>
<keyword evidence="1" id="KW-0479">Metal-binding</keyword>
<keyword evidence="1" id="KW-0349">Heme</keyword>
<dbReference type="SUPFAM" id="SSF46458">
    <property type="entry name" value="Globin-like"/>
    <property type="match status" value="1"/>
</dbReference>
<reference evidence="4 5" key="1">
    <citation type="submission" date="2015-01" db="EMBL/GenBank/DDBJ databases">
        <title>Evolution of Trichinella species and genotypes.</title>
        <authorList>
            <person name="Korhonen P.K."/>
            <person name="Edoardo P."/>
            <person name="Giuseppe L.R."/>
            <person name="Gasser R.B."/>
        </authorList>
    </citation>
    <scope>NUCLEOTIDE SEQUENCE [LARGE SCALE GENOMIC DNA]</scope>
    <source>
        <strain evidence="4">ISS3</strain>
    </source>
</reference>
<dbReference type="PANTHER" id="PTHR47768">
    <property type="entry name" value="GLOBIN RELATED-RELATED"/>
    <property type="match status" value="1"/>
</dbReference>
<dbReference type="PANTHER" id="PTHR47768:SF2">
    <property type="entry name" value="GLOBIN-RELATED"/>
    <property type="match status" value="1"/>
</dbReference>
<dbReference type="InterPro" id="IPR000971">
    <property type="entry name" value="Globin"/>
</dbReference>
<dbReference type="GO" id="GO:0019825">
    <property type="term" value="F:oxygen binding"/>
    <property type="evidence" value="ECO:0007669"/>
    <property type="project" value="InterPro"/>
</dbReference>
<sequence>MNLILSMEKNQHEKKMHTEKKKKEKEKEKSTSRGNPAPPSQLCQSKHCLTSEQLGRNIPPAGKYFELSRLNNAENECCSADEQKPISLVLNPKEVILTRNVWAALKEKHQHLVGMEIFRQIFNRRPDLKSLFGVSALDTEMALNSTRLHRHTMIFQDVIDILMVNISNVDVNIADSLIDLGAQHWVLTKRGFDPAYWLIFGDVLFDLVENVTRKLPSRKRSTNAWRKTIAFMLDCMQIGYLKGVQCYAVEQ</sequence>
<dbReference type="GO" id="GO:0005344">
    <property type="term" value="F:oxygen carrier activity"/>
    <property type="evidence" value="ECO:0007669"/>
    <property type="project" value="UniProtKB-KW"/>
</dbReference>
<dbReference type="GO" id="GO:0020037">
    <property type="term" value="F:heme binding"/>
    <property type="evidence" value="ECO:0007669"/>
    <property type="project" value="InterPro"/>
</dbReference>
<dbReference type="EMBL" id="JYDH01000133">
    <property type="protein sequence ID" value="KRY30714.1"/>
    <property type="molecule type" value="Genomic_DNA"/>
</dbReference>
<keyword evidence="1" id="KW-0408">Iron</keyword>
<dbReference type="Proteomes" id="UP000054776">
    <property type="component" value="Unassembled WGS sequence"/>
</dbReference>
<evidence type="ECO:0000259" key="3">
    <source>
        <dbReference type="PROSITE" id="PS01033"/>
    </source>
</evidence>
<accession>A0A0V1B190</accession>
<dbReference type="InterPro" id="IPR012292">
    <property type="entry name" value="Globin/Proto"/>
</dbReference>
<dbReference type="InterPro" id="IPR053341">
    <property type="entry name" value="Oxidative_stress_globin-like"/>
</dbReference>
<feature type="region of interest" description="Disordered" evidence="2">
    <location>
        <begin position="1"/>
        <end position="43"/>
    </location>
</feature>
<dbReference type="eggNOG" id="KOG3378">
    <property type="taxonomic scope" value="Eukaryota"/>
</dbReference>
<dbReference type="Gene3D" id="1.10.490.10">
    <property type="entry name" value="Globins"/>
    <property type="match status" value="1"/>
</dbReference>
<evidence type="ECO:0000313" key="4">
    <source>
        <dbReference type="EMBL" id="KRY30714.1"/>
    </source>
</evidence>
<gene>
    <name evidence="4" type="ORF">T01_13586</name>
</gene>